<dbReference type="EMBL" id="GBXM01105662">
    <property type="protein sequence ID" value="JAH02915.1"/>
    <property type="molecule type" value="Transcribed_RNA"/>
</dbReference>
<proteinExistence type="predicted"/>
<protein>
    <submittedName>
        <fullName evidence="1">Uncharacterized protein</fullName>
    </submittedName>
</protein>
<reference evidence="1" key="1">
    <citation type="submission" date="2014-11" db="EMBL/GenBank/DDBJ databases">
        <authorList>
            <person name="Amaro Gonzalez C."/>
        </authorList>
    </citation>
    <scope>NUCLEOTIDE SEQUENCE</scope>
</reference>
<sequence>MPASTFYIWQKWLYFPSVKKTEKEGNLARWDGILIQSGFLFFLPSSPS</sequence>
<name>A0A0E9PFS8_ANGAN</name>
<evidence type="ECO:0000313" key="1">
    <source>
        <dbReference type="EMBL" id="JAH02915.1"/>
    </source>
</evidence>
<reference evidence="1" key="2">
    <citation type="journal article" date="2015" name="Fish Shellfish Immunol.">
        <title>Early steps in the European eel (Anguilla anguilla)-Vibrio vulnificus interaction in the gills: Role of the RtxA13 toxin.</title>
        <authorList>
            <person name="Callol A."/>
            <person name="Pajuelo D."/>
            <person name="Ebbesson L."/>
            <person name="Teles M."/>
            <person name="MacKenzie S."/>
            <person name="Amaro C."/>
        </authorList>
    </citation>
    <scope>NUCLEOTIDE SEQUENCE</scope>
</reference>
<dbReference type="AlphaFoldDB" id="A0A0E9PFS8"/>
<organism evidence="1">
    <name type="scientific">Anguilla anguilla</name>
    <name type="common">European freshwater eel</name>
    <name type="synonym">Muraena anguilla</name>
    <dbReference type="NCBI Taxonomy" id="7936"/>
    <lineage>
        <taxon>Eukaryota</taxon>
        <taxon>Metazoa</taxon>
        <taxon>Chordata</taxon>
        <taxon>Craniata</taxon>
        <taxon>Vertebrata</taxon>
        <taxon>Euteleostomi</taxon>
        <taxon>Actinopterygii</taxon>
        <taxon>Neopterygii</taxon>
        <taxon>Teleostei</taxon>
        <taxon>Anguilliformes</taxon>
        <taxon>Anguillidae</taxon>
        <taxon>Anguilla</taxon>
    </lineage>
</organism>
<accession>A0A0E9PFS8</accession>